<dbReference type="GO" id="GO:0016321">
    <property type="term" value="P:female meiosis chromosome segregation"/>
    <property type="evidence" value="ECO:0007669"/>
    <property type="project" value="TreeGrafter"/>
</dbReference>
<gene>
    <name evidence="2" type="primary">MEIKIN</name>
</gene>
<dbReference type="RefSeq" id="XP_025024258.1">
    <property type="nucleotide sequence ID" value="XM_025168490.1"/>
</dbReference>
<dbReference type="GeneID" id="103062837"/>
<reference evidence="2" key="1">
    <citation type="submission" date="2025-08" db="UniProtKB">
        <authorList>
            <consortium name="RefSeq"/>
        </authorList>
    </citation>
    <scope>IDENTIFICATION</scope>
    <source>
        <tissue evidence="2">Liver</tissue>
    </source>
</reference>
<dbReference type="GO" id="GO:0010789">
    <property type="term" value="P:meiotic sister chromatid cohesion involved in meiosis I"/>
    <property type="evidence" value="ECO:0007669"/>
    <property type="project" value="TreeGrafter"/>
</dbReference>
<proteinExistence type="predicted"/>
<name>A0A9F5IZF1_PYTBI</name>
<dbReference type="GO" id="GO:0000776">
    <property type="term" value="C:kinetochore"/>
    <property type="evidence" value="ECO:0007669"/>
    <property type="project" value="InterPro"/>
</dbReference>
<dbReference type="KEGG" id="pbi:103062837"/>
<dbReference type="CTD" id="728637"/>
<dbReference type="PANTHER" id="PTHR38006:SF1">
    <property type="entry name" value="MEIOSIS-SPECIFIC KINETOCHORE PROTEIN"/>
    <property type="match status" value="1"/>
</dbReference>
<evidence type="ECO:0000313" key="2">
    <source>
        <dbReference type="RefSeq" id="XP_025024258.1"/>
    </source>
</evidence>
<organism evidence="1 2">
    <name type="scientific">Python bivittatus</name>
    <name type="common">Burmese python</name>
    <name type="synonym">Python molurus bivittatus</name>
    <dbReference type="NCBI Taxonomy" id="176946"/>
    <lineage>
        <taxon>Eukaryota</taxon>
        <taxon>Metazoa</taxon>
        <taxon>Chordata</taxon>
        <taxon>Craniata</taxon>
        <taxon>Vertebrata</taxon>
        <taxon>Euteleostomi</taxon>
        <taxon>Lepidosauria</taxon>
        <taxon>Squamata</taxon>
        <taxon>Bifurcata</taxon>
        <taxon>Unidentata</taxon>
        <taxon>Episquamata</taxon>
        <taxon>Toxicofera</taxon>
        <taxon>Serpentes</taxon>
        <taxon>Henophidia</taxon>
        <taxon>Pythonidae</taxon>
        <taxon>Python</taxon>
    </lineage>
</organism>
<dbReference type="AlphaFoldDB" id="A0A9F5IZF1"/>
<dbReference type="PANTHER" id="PTHR38006">
    <property type="entry name" value="MEIOSIS-SPECIFIC KINETOCHORE PROTEIN"/>
    <property type="match status" value="1"/>
</dbReference>
<dbReference type="OMA" id="WICCKHR"/>
<protein>
    <submittedName>
        <fullName evidence="2">Meiosis-specific kinetochore protein</fullName>
    </submittedName>
</protein>
<keyword evidence="1" id="KW-1185">Reference proteome</keyword>
<dbReference type="OrthoDB" id="8443315at2759"/>
<dbReference type="GO" id="GO:0007060">
    <property type="term" value="P:male meiosis chromosome segregation"/>
    <property type="evidence" value="ECO:0007669"/>
    <property type="project" value="TreeGrafter"/>
</dbReference>
<accession>A0A9F5IZF1</accession>
<sequence>MDWMKLHSYSRKRQTQKKIHCASPLPAQTASVAMGRMKSKAKAPQQDPDLLSKLSCDPQVKRTVGQMRSTITKTLPKVQEYSEVTQMDCLSSEESIELNYNGYRSMEVTNDINDMETTPSKGSLHLASASKQSLRNSETTSGMTLPTGVSDFLLDCLDVETTLDCSYTKTIDSTSTYSSPEIFRDEAGLEEDTASPETHLACRNSTLLDTSKAINIDKMPQLPNLSKILDTTLGIQGQNSTSRKQTKQELLSESTNTSAVVAGKQVYKILSANEKICKSQPSGASLLLPEQKKKLDLLSVHEASVHDNCLVYKNSPKVNSEAIVPLSPQRTIHQCLYSPPEICSIIKASPGFRPLKVLQHPTNRKTVFLSSEATEDIITSSENRIRSNNRCTF</sequence>
<dbReference type="InterPro" id="IPR034545">
    <property type="entry name" value="Meikin"/>
</dbReference>
<dbReference type="Proteomes" id="UP000695026">
    <property type="component" value="Unplaced"/>
</dbReference>
<dbReference type="GO" id="GO:0051754">
    <property type="term" value="P:meiotic sister chromatid cohesion, centromeric"/>
    <property type="evidence" value="ECO:0007669"/>
    <property type="project" value="InterPro"/>
</dbReference>
<evidence type="ECO:0000313" key="1">
    <source>
        <dbReference type="Proteomes" id="UP000695026"/>
    </source>
</evidence>
<dbReference type="GO" id="GO:0045143">
    <property type="term" value="P:homologous chromosome segregation"/>
    <property type="evidence" value="ECO:0007669"/>
    <property type="project" value="TreeGrafter"/>
</dbReference>